<evidence type="ECO:0000259" key="2">
    <source>
        <dbReference type="SMART" id="SM00382"/>
    </source>
</evidence>
<feature type="domain" description="AAA+ ATPase" evidence="2">
    <location>
        <begin position="435"/>
        <end position="562"/>
    </location>
</feature>
<evidence type="ECO:0000313" key="3">
    <source>
        <dbReference type="EMBL" id="CZR51157.1"/>
    </source>
</evidence>
<dbReference type="InterPro" id="IPR027417">
    <property type="entry name" value="P-loop_NTPase"/>
</dbReference>
<organism evidence="3 4">
    <name type="scientific">Phialocephala subalpina</name>
    <dbReference type="NCBI Taxonomy" id="576137"/>
    <lineage>
        <taxon>Eukaryota</taxon>
        <taxon>Fungi</taxon>
        <taxon>Dikarya</taxon>
        <taxon>Ascomycota</taxon>
        <taxon>Pezizomycotina</taxon>
        <taxon>Leotiomycetes</taxon>
        <taxon>Helotiales</taxon>
        <taxon>Mollisiaceae</taxon>
        <taxon>Phialocephala</taxon>
        <taxon>Phialocephala fortinii species complex</taxon>
    </lineage>
</organism>
<protein>
    <submittedName>
        <fullName evidence="3">Related to TOB3 (Member of AAA-ATPase family)</fullName>
    </submittedName>
</protein>
<keyword evidence="4" id="KW-1185">Reference proteome</keyword>
<evidence type="ECO:0000256" key="1">
    <source>
        <dbReference type="SAM" id="MobiDB-lite"/>
    </source>
</evidence>
<dbReference type="GO" id="GO:0005524">
    <property type="term" value="F:ATP binding"/>
    <property type="evidence" value="ECO:0007669"/>
    <property type="project" value="InterPro"/>
</dbReference>
<dbReference type="PANTHER" id="PTHR46411:SF2">
    <property type="entry name" value="AAA+ ATPASE DOMAIN-CONTAINING PROTEIN"/>
    <property type="match status" value="1"/>
</dbReference>
<dbReference type="Pfam" id="PF00004">
    <property type="entry name" value="AAA"/>
    <property type="match status" value="1"/>
</dbReference>
<dbReference type="EMBL" id="FJOG01000001">
    <property type="protein sequence ID" value="CZR51157.1"/>
    <property type="molecule type" value="Genomic_DNA"/>
</dbReference>
<reference evidence="3 4" key="1">
    <citation type="submission" date="2016-03" db="EMBL/GenBank/DDBJ databases">
        <authorList>
            <person name="Ploux O."/>
        </authorList>
    </citation>
    <scope>NUCLEOTIDE SEQUENCE [LARGE SCALE GENOMIC DNA]</scope>
    <source>
        <strain evidence="3 4">UAMH 11012</strain>
    </source>
</reference>
<gene>
    <name evidence="3" type="ORF">PAC_01032</name>
</gene>
<dbReference type="InterPro" id="IPR003593">
    <property type="entry name" value="AAA+_ATPase"/>
</dbReference>
<sequence>MSNPAINKKISAFPENGDESEDVITSRVNDGGEKDSTEQKSDEKRKVVEGKEKEKEKTEATRIARYDDIFDYRSYQRKLVKSAKPKKKTDNKKPILIVRRYFDYKNRHTSTTVDIKSKGLVDVLIDCNDDVEGLGLNQNPPSADPSLFYHSRQALIDRLATEHEKESSTQDEILVADLKTALLFTEEEHGAAIADMSTLLPAEECTWDLLWALFKPSSLVFHFHKYTQQPSLLLFRCVHSGVRFGLARYPEKIEIDQFEGARKIGDLDVVPLQFMERESELRSFLGERGRRYAALKKSYWEVSGLAVREERNPNLEWATKRFSFSAYGRVMIDSAAFNTHNPDCEYMASVHTAVDRDKLTDDQYLICLPYAVGFSFGNKRWGGFAVSKLEPITWGTESFRSLVMEPKRKKLIHSLVKQHTAASDTYDDLVVGKGRGLVILLSGNPGCGKTLTAEAVAEVTRKPLYMISAGELGTSPEKVDPALTLALELAHRWEAVLLLDEADVFLQARNTTDLARNALVSIFLRQLEYYKGILVLTTNRVTDCDPAFESRIHVSLHYPDLEFDARKEIWKTFIMKAQKGEKNPQVMELEEIDRLAAHPLNGRQIKNLVGSARSIARESGENLDASHITTVLDVMSDWKTVRRA</sequence>
<dbReference type="SMART" id="SM00382">
    <property type="entry name" value="AAA"/>
    <property type="match status" value="1"/>
</dbReference>
<feature type="compositionally biased region" description="Basic and acidic residues" evidence="1">
    <location>
        <begin position="30"/>
        <end position="56"/>
    </location>
</feature>
<dbReference type="Gene3D" id="3.40.50.300">
    <property type="entry name" value="P-loop containing nucleotide triphosphate hydrolases"/>
    <property type="match status" value="1"/>
</dbReference>
<dbReference type="OrthoDB" id="10042665at2759"/>
<accession>A0A1L7WEE9</accession>
<dbReference type="GO" id="GO:0016887">
    <property type="term" value="F:ATP hydrolysis activity"/>
    <property type="evidence" value="ECO:0007669"/>
    <property type="project" value="InterPro"/>
</dbReference>
<dbReference type="CDD" id="cd19481">
    <property type="entry name" value="RecA-like_protease"/>
    <property type="match status" value="1"/>
</dbReference>
<dbReference type="STRING" id="576137.A0A1L7WEE9"/>
<dbReference type="Proteomes" id="UP000184330">
    <property type="component" value="Unassembled WGS sequence"/>
</dbReference>
<dbReference type="PANTHER" id="PTHR46411">
    <property type="entry name" value="FAMILY ATPASE, PUTATIVE-RELATED"/>
    <property type="match status" value="1"/>
</dbReference>
<evidence type="ECO:0000313" key="4">
    <source>
        <dbReference type="Proteomes" id="UP000184330"/>
    </source>
</evidence>
<dbReference type="InterPro" id="IPR003959">
    <property type="entry name" value="ATPase_AAA_core"/>
</dbReference>
<name>A0A1L7WEE9_9HELO</name>
<dbReference type="AlphaFoldDB" id="A0A1L7WEE9"/>
<dbReference type="SUPFAM" id="SSF52540">
    <property type="entry name" value="P-loop containing nucleoside triphosphate hydrolases"/>
    <property type="match status" value="1"/>
</dbReference>
<proteinExistence type="predicted"/>
<feature type="region of interest" description="Disordered" evidence="1">
    <location>
        <begin position="1"/>
        <end position="56"/>
    </location>
</feature>